<proteinExistence type="predicted"/>
<evidence type="ECO:0000313" key="3">
    <source>
        <dbReference type="Proteomes" id="UP000199184"/>
    </source>
</evidence>
<keyword evidence="3" id="KW-1185">Reference proteome</keyword>
<dbReference type="EMBL" id="FMAI01000033">
    <property type="protein sequence ID" value="SCB54967.1"/>
    <property type="molecule type" value="Genomic_DNA"/>
</dbReference>
<reference evidence="3" key="1">
    <citation type="submission" date="2016-08" db="EMBL/GenBank/DDBJ databases">
        <authorList>
            <person name="Varghese N."/>
            <person name="Submissions Spin"/>
        </authorList>
    </citation>
    <scope>NUCLEOTIDE SEQUENCE [LARGE SCALE GENOMIC DNA]</scope>
    <source>
        <strain evidence="3">ERR11</strain>
    </source>
</reference>
<dbReference type="RefSeq" id="WP_129591042.1">
    <property type="nucleotide sequence ID" value="NZ_FMAI01000033.1"/>
</dbReference>
<feature type="region of interest" description="Disordered" evidence="1">
    <location>
        <begin position="36"/>
        <end position="60"/>
    </location>
</feature>
<evidence type="ECO:0000256" key="1">
    <source>
        <dbReference type="SAM" id="MobiDB-lite"/>
    </source>
</evidence>
<accession>A0A1C3XRT2</accession>
<evidence type="ECO:0000313" key="2">
    <source>
        <dbReference type="EMBL" id="SCB54967.1"/>
    </source>
</evidence>
<dbReference type="Proteomes" id="UP000199184">
    <property type="component" value="Unassembled WGS sequence"/>
</dbReference>
<organism evidence="2 3">
    <name type="scientific">Bradyrhizobium shewense</name>
    <dbReference type="NCBI Taxonomy" id="1761772"/>
    <lineage>
        <taxon>Bacteria</taxon>
        <taxon>Pseudomonadati</taxon>
        <taxon>Pseudomonadota</taxon>
        <taxon>Alphaproteobacteria</taxon>
        <taxon>Hyphomicrobiales</taxon>
        <taxon>Nitrobacteraceae</taxon>
        <taxon>Bradyrhizobium</taxon>
    </lineage>
</organism>
<sequence>MTPEGIFIFRPDGLTDKRAIEEARRVIAESLRVLKAHPPPDTFLGSQTHEPVPLPGDEEK</sequence>
<protein>
    <submittedName>
        <fullName evidence="2">Uncharacterized protein</fullName>
    </submittedName>
</protein>
<gene>
    <name evidence="2" type="ORF">GA0061098_103310</name>
</gene>
<name>A0A1C3XRT2_9BRAD</name>
<dbReference type="AlphaFoldDB" id="A0A1C3XRT2"/>